<name>W2X1L6_PHYNI</name>
<accession>W2X1L6</accession>
<proteinExistence type="predicted"/>
<dbReference type="AlphaFoldDB" id="W2X1L6"/>
<protein>
    <submittedName>
        <fullName evidence="1">Uncharacterized protein</fullName>
    </submittedName>
</protein>
<evidence type="ECO:0000313" key="1">
    <source>
        <dbReference type="EMBL" id="ETP16671.1"/>
    </source>
</evidence>
<organism evidence="1 2">
    <name type="scientific">Phytophthora nicotianae CJ01A1</name>
    <dbReference type="NCBI Taxonomy" id="1317063"/>
    <lineage>
        <taxon>Eukaryota</taxon>
        <taxon>Sar</taxon>
        <taxon>Stramenopiles</taxon>
        <taxon>Oomycota</taxon>
        <taxon>Peronosporomycetes</taxon>
        <taxon>Peronosporales</taxon>
        <taxon>Peronosporaceae</taxon>
        <taxon>Phytophthora</taxon>
    </lineage>
</organism>
<reference evidence="1 2" key="1">
    <citation type="submission" date="2013-11" db="EMBL/GenBank/DDBJ databases">
        <title>The Genome Sequence of Phytophthora parasitica CJ01A1.</title>
        <authorList>
            <consortium name="The Broad Institute Genomics Platform"/>
            <person name="Russ C."/>
            <person name="Tyler B."/>
            <person name="Panabieres F."/>
            <person name="Shan W."/>
            <person name="Tripathy S."/>
            <person name="Grunwald N."/>
            <person name="Machado M."/>
            <person name="Johnson C.S."/>
            <person name="Walker B."/>
            <person name="Young S.K."/>
            <person name="Zeng Q."/>
            <person name="Gargeya S."/>
            <person name="Fitzgerald M."/>
            <person name="Haas B."/>
            <person name="Abouelleil A."/>
            <person name="Allen A.W."/>
            <person name="Alvarado L."/>
            <person name="Arachchi H.M."/>
            <person name="Berlin A.M."/>
            <person name="Chapman S.B."/>
            <person name="Gainer-Dewar J."/>
            <person name="Goldberg J."/>
            <person name="Griggs A."/>
            <person name="Gujja S."/>
            <person name="Hansen M."/>
            <person name="Howarth C."/>
            <person name="Imamovic A."/>
            <person name="Ireland A."/>
            <person name="Larimer J."/>
            <person name="McCowan C."/>
            <person name="Murphy C."/>
            <person name="Pearson M."/>
            <person name="Poon T.W."/>
            <person name="Priest M."/>
            <person name="Roberts A."/>
            <person name="Saif S."/>
            <person name="Shea T."/>
            <person name="Sisk P."/>
            <person name="Sykes S."/>
            <person name="Wortman J."/>
            <person name="Nusbaum C."/>
            <person name="Birren B."/>
        </authorList>
    </citation>
    <scope>NUCLEOTIDE SEQUENCE [LARGE SCALE GENOMIC DNA]</scope>
    <source>
        <strain evidence="1 2">CJ01A1</strain>
    </source>
</reference>
<sequence>MAHATTKDGYGNGQIRKHMKVKAFVPENSLVVGLKRGEERATSGLVSRLLTRHEFRCRTKHGEADSAEHDTAPN</sequence>
<dbReference type="EMBL" id="ANIX01001760">
    <property type="protein sequence ID" value="ETP16671.1"/>
    <property type="molecule type" value="Genomic_DNA"/>
</dbReference>
<evidence type="ECO:0000313" key="2">
    <source>
        <dbReference type="Proteomes" id="UP000018958"/>
    </source>
</evidence>
<gene>
    <name evidence="1" type="ORF">F441_08775</name>
</gene>
<dbReference type="Proteomes" id="UP000018958">
    <property type="component" value="Unassembled WGS sequence"/>
</dbReference>
<comment type="caution">
    <text evidence="1">The sequence shown here is derived from an EMBL/GenBank/DDBJ whole genome shotgun (WGS) entry which is preliminary data.</text>
</comment>